<dbReference type="PANTHER" id="PTHR13490:SF0">
    <property type="entry name" value="SMALL RIBOSOMAL SUBUNIT PROTEIN MS35"/>
    <property type="match status" value="1"/>
</dbReference>
<name>A0ABD2CDA4_VESMC</name>
<gene>
    <name evidence="2" type="ORF">V1477_008527</name>
</gene>
<dbReference type="InterPro" id="IPR019349">
    <property type="entry name" value="Ribosomal_mS35_mit"/>
</dbReference>
<dbReference type="EMBL" id="JAYRBN010000056">
    <property type="protein sequence ID" value="KAL2743038.1"/>
    <property type="molecule type" value="Genomic_DNA"/>
</dbReference>
<protein>
    <recommendedName>
        <fullName evidence="1">Small ribosomal subunit protein mS35 mitochondrial conserved domain-containing protein</fullName>
    </recommendedName>
</protein>
<sequence>MSIIIRRYKKNIIFPLSKVFNSTSTSDETDKKTTAKEFRVLELIPQRNKINVVKKKESSNIHSRCDDMSIDQDWPSIWSGARSFNPNIVPLPLRQGYVKGKRVPPSKYGNAELLKIPNFLHLTPPAIKRHCEVLKQFCTSWPKELDTDEKCNQHFPLDIITSDYCYSSPTIREPLARIVSLKVNLNSLTLDGHAKDKLLRLVGNKYNPETNIITITADRCPTRKQNLEYIEYLLVALFHESWHTEAWEAEKSEADMEYYDWDKSKSRQNFIALHSWPDSSTDIDIETIPSVREYKIAVSELINQGEDQYSLNKYKEANRMLRIVILIVLELSCFIVNSKEESHISYLSKNVNNQNLRFSAVHDPPSCKNLAVCYLNEMFDTSYRRKSDIHSPSIQKEYGKKETNLQARSYYNGFGVPATATYYPEKFSVLAFELKASCIYFRTFDPISVLASLAFLAFLLQSFASLFDHSRSIVPTMINSRESSTQLKNVGITRRILHVSDDYENLN</sequence>
<reference evidence="2 3" key="1">
    <citation type="journal article" date="2024" name="Ann. Entomol. Soc. Am.">
        <title>Genomic analyses of the southern and eastern yellowjacket wasps (Hymenoptera: Vespidae) reveal evolutionary signatures of social life.</title>
        <authorList>
            <person name="Catto M.A."/>
            <person name="Caine P.B."/>
            <person name="Orr S.E."/>
            <person name="Hunt B.G."/>
            <person name="Goodisman M.A.D."/>
        </authorList>
    </citation>
    <scope>NUCLEOTIDE SEQUENCE [LARGE SCALE GENOMIC DNA]</scope>
    <source>
        <strain evidence="2">232</strain>
        <tissue evidence="2">Head and thorax</tissue>
    </source>
</reference>
<dbReference type="InterPro" id="IPR039848">
    <property type="entry name" value="Ribosomal_mS35_mt"/>
</dbReference>
<accession>A0ABD2CDA4</accession>
<dbReference type="AlphaFoldDB" id="A0ABD2CDA4"/>
<dbReference type="PANTHER" id="PTHR13490">
    <property type="entry name" value="MITOCHONDRIAL 28S RIBOSOMAL PROTEIN S28"/>
    <property type="match status" value="1"/>
</dbReference>
<dbReference type="Pfam" id="PF10213">
    <property type="entry name" value="MRP-S28"/>
    <property type="match status" value="1"/>
</dbReference>
<evidence type="ECO:0000313" key="3">
    <source>
        <dbReference type="Proteomes" id="UP001607303"/>
    </source>
</evidence>
<comment type="caution">
    <text evidence="2">The sequence shown here is derived from an EMBL/GenBank/DDBJ whole genome shotgun (WGS) entry which is preliminary data.</text>
</comment>
<evidence type="ECO:0000313" key="2">
    <source>
        <dbReference type="EMBL" id="KAL2743038.1"/>
    </source>
</evidence>
<proteinExistence type="predicted"/>
<feature type="domain" description="Small ribosomal subunit protein mS35 mitochondrial conserved" evidence="1">
    <location>
        <begin position="173"/>
        <end position="243"/>
    </location>
</feature>
<dbReference type="Proteomes" id="UP001607303">
    <property type="component" value="Unassembled WGS sequence"/>
</dbReference>
<evidence type="ECO:0000259" key="1">
    <source>
        <dbReference type="Pfam" id="PF10213"/>
    </source>
</evidence>
<organism evidence="2 3">
    <name type="scientific">Vespula maculifrons</name>
    <name type="common">Eastern yellow jacket</name>
    <name type="synonym">Wasp</name>
    <dbReference type="NCBI Taxonomy" id="7453"/>
    <lineage>
        <taxon>Eukaryota</taxon>
        <taxon>Metazoa</taxon>
        <taxon>Ecdysozoa</taxon>
        <taxon>Arthropoda</taxon>
        <taxon>Hexapoda</taxon>
        <taxon>Insecta</taxon>
        <taxon>Pterygota</taxon>
        <taxon>Neoptera</taxon>
        <taxon>Endopterygota</taxon>
        <taxon>Hymenoptera</taxon>
        <taxon>Apocrita</taxon>
        <taxon>Aculeata</taxon>
        <taxon>Vespoidea</taxon>
        <taxon>Vespidae</taxon>
        <taxon>Vespinae</taxon>
        <taxon>Vespula</taxon>
    </lineage>
</organism>
<keyword evidence="3" id="KW-1185">Reference proteome</keyword>